<feature type="compositionally biased region" description="Pro residues" evidence="1">
    <location>
        <begin position="140"/>
        <end position="149"/>
    </location>
</feature>
<feature type="chain" id="PRO_5025328821" description="Xylulose kinase-1" evidence="2">
    <location>
        <begin position="27"/>
        <end position="184"/>
    </location>
</feature>
<proteinExistence type="predicted"/>
<feature type="non-terminal residue" evidence="3">
    <location>
        <position position="1"/>
    </location>
</feature>
<reference evidence="3" key="1">
    <citation type="journal article" date="2019" name="Sci. Rep.">
        <title>Draft genome of Tanacetum cinerariifolium, the natural source of mosquito coil.</title>
        <authorList>
            <person name="Yamashiro T."/>
            <person name="Shiraishi A."/>
            <person name="Satake H."/>
            <person name="Nakayama K."/>
        </authorList>
    </citation>
    <scope>NUCLEOTIDE SEQUENCE</scope>
</reference>
<dbReference type="EMBL" id="BKCJ010208787">
    <property type="protein sequence ID" value="GEY77790.1"/>
    <property type="molecule type" value="Genomic_DNA"/>
</dbReference>
<keyword evidence="2" id="KW-0732">Signal</keyword>
<dbReference type="AlphaFoldDB" id="A0A699I0T7"/>
<feature type="signal peptide" evidence="2">
    <location>
        <begin position="1"/>
        <end position="26"/>
    </location>
</feature>
<sequence>HKLLLFSLTNWCCLLSAVSYIKYALTINPHIYVSCIKQFWNTVVVKQTNEVTRLQALVDKKKVVITKATIRDALRLDDAEGNDCLPNEEIFAALGMLVGVIEEQGDTEEQVQDDVDDAAAQGADTAVQGDDVHELSIPSPTLPTPPPQPSQDLPSHHKRNILHHNHLYHNRNLHLKLNHKLLIF</sequence>
<evidence type="ECO:0000313" key="3">
    <source>
        <dbReference type="EMBL" id="GEY77790.1"/>
    </source>
</evidence>
<organism evidence="3">
    <name type="scientific">Tanacetum cinerariifolium</name>
    <name type="common">Dalmatian daisy</name>
    <name type="synonym">Chrysanthemum cinerariifolium</name>
    <dbReference type="NCBI Taxonomy" id="118510"/>
    <lineage>
        <taxon>Eukaryota</taxon>
        <taxon>Viridiplantae</taxon>
        <taxon>Streptophyta</taxon>
        <taxon>Embryophyta</taxon>
        <taxon>Tracheophyta</taxon>
        <taxon>Spermatophyta</taxon>
        <taxon>Magnoliopsida</taxon>
        <taxon>eudicotyledons</taxon>
        <taxon>Gunneridae</taxon>
        <taxon>Pentapetalae</taxon>
        <taxon>asterids</taxon>
        <taxon>campanulids</taxon>
        <taxon>Asterales</taxon>
        <taxon>Asteraceae</taxon>
        <taxon>Asteroideae</taxon>
        <taxon>Anthemideae</taxon>
        <taxon>Anthemidinae</taxon>
        <taxon>Tanacetum</taxon>
    </lineage>
</organism>
<name>A0A699I0T7_TANCI</name>
<gene>
    <name evidence="3" type="ORF">Tci_449764</name>
</gene>
<comment type="caution">
    <text evidence="3">The sequence shown here is derived from an EMBL/GenBank/DDBJ whole genome shotgun (WGS) entry which is preliminary data.</text>
</comment>
<protein>
    <recommendedName>
        <fullName evidence="4">Xylulose kinase-1</fullName>
    </recommendedName>
</protein>
<evidence type="ECO:0000256" key="2">
    <source>
        <dbReference type="SAM" id="SignalP"/>
    </source>
</evidence>
<feature type="region of interest" description="Disordered" evidence="1">
    <location>
        <begin position="125"/>
        <end position="156"/>
    </location>
</feature>
<evidence type="ECO:0008006" key="4">
    <source>
        <dbReference type="Google" id="ProtNLM"/>
    </source>
</evidence>
<evidence type="ECO:0000256" key="1">
    <source>
        <dbReference type="SAM" id="MobiDB-lite"/>
    </source>
</evidence>
<accession>A0A699I0T7</accession>